<reference evidence="2" key="1">
    <citation type="submission" date="2022-10" db="EMBL/GenBank/DDBJ databases">
        <title>Genome sequences of endogenous nimaviruses in decapod crustaceans.</title>
        <authorList>
            <person name="Kawato S."/>
            <person name="Nozaki R."/>
            <person name="Kondo H."/>
            <person name="Hirono I."/>
        </authorList>
    </citation>
    <scope>NUCLEOTIDE SEQUENCE</scope>
    <source>
        <strain evidence="2">Ube2021</strain>
    </source>
</reference>
<proteinExistence type="predicted"/>
<dbReference type="Pfam" id="PF13843">
    <property type="entry name" value="DDE_Tnp_1_7"/>
    <property type="match status" value="1"/>
</dbReference>
<dbReference type="EMBL" id="LC738879">
    <property type="protein sequence ID" value="BDT62888.1"/>
    <property type="molecule type" value="Genomic_DNA"/>
</dbReference>
<dbReference type="InterPro" id="IPR029526">
    <property type="entry name" value="PGBD"/>
</dbReference>
<dbReference type="PANTHER" id="PTHR47272:SF1">
    <property type="entry name" value="PIGGYBAC TRANSPOSABLE ELEMENT-DERIVED PROTEIN 3-LIKE"/>
    <property type="match status" value="1"/>
</dbReference>
<organism evidence="2">
    <name type="scientific">Trachysalambria curvirostris majanivirus</name>
    <dbReference type="NCBI Taxonomy" id="2984281"/>
    <lineage>
        <taxon>Viruses</taxon>
        <taxon>Viruses incertae sedis</taxon>
        <taxon>Naldaviricetes</taxon>
        <taxon>Nimaviridae</taxon>
    </lineage>
</organism>
<evidence type="ECO:0000313" key="2">
    <source>
        <dbReference type="EMBL" id="BDT62888.1"/>
    </source>
</evidence>
<name>A0A9C7F735_9VIRU</name>
<sequence length="476" mass="54791">MGTQKKRKIYYAFNTTEDVAENARSKIHSRYFKLKKMNQEIANDDDSEDDNGIVIDDKLPFDYISDYIPKNIISNLSRGTNMKIKDNQSKGYLADVDDTTIKRFLVDDTTIKRFLGVNLMMSVIKYPQLEMYWTGTTKVSGIADSMSLDKFRNIIRHLQFDYSSEKNHDKSDDKFLKFRPLLDSIQMRCKQLKRPKRVAVAMMVMSFENGFEKIEIMKKNTNVYGALVILVLIAPDGRLLDIEFYQSYDKLIEAVKNTKLDISDYDDLSMGEAAVLRFIKSVHPGTMFFFGEEFTTLRLLDILNKHNMGGTGIIAKKNIPNTVKCNSDKNLDLSVIENGNHCIVSWQSLSLASNVFEVKKPIYEPHTPIYEHYTPHTHNGKNVLTQKHKQSIPNIVYKYNSFMIGVDIFHKLFDHDNSSFSTGKYDVDLILTLINMAYINSWSECRIGYPRCEGSGVMAMKFFKSNIIDSYMAKTN</sequence>
<dbReference type="PANTHER" id="PTHR47272">
    <property type="entry name" value="DDE_TNP_1_7 DOMAIN-CONTAINING PROTEIN"/>
    <property type="match status" value="1"/>
</dbReference>
<accession>A0A9C7F735</accession>
<feature type="domain" description="PiggyBac transposable element-derived protein" evidence="1">
    <location>
        <begin position="69"/>
        <end position="442"/>
    </location>
</feature>
<protein>
    <submittedName>
        <fullName evidence="2">PiggyBac transposable element</fullName>
    </submittedName>
</protein>
<evidence type="ECO:0000259" key="1">
    <source>
        <dbReference type="Pfam" id="PF13843"/>
    </source>
</evidence>